<reference evidence="2 3" key="1">
    <citation type="submission" date="2019-03" db="EMBL/GenBank/DDBJ databases">
        <title>Genomic Encyclopedia of Type Strains, Phase IV (KMG-IV): sequencing the most valuable type-strain genomes for metagenomic binning, comparative biology and taxonomic classification.</title>
        <authorList>
            <person name="Goeker M."/>
        </authorList>
    </citation>
    <scope>NUCLEOTIDE SEQUENCE [LARGE SCALE GENOMIC DNA]</scope>
    <source>
        <strain evidence="2 3">DSM 12121</strain>
    </source>
</reference>
<keyword evidence="1" id="KW-0812">Transmembrane</keyword>
<sequence length="474" mass="50338">MTLPSSSHTRYSRLESRWLAEIVRRHEEASGPLEDSAALSEAQQAPAGLEDRILTRARFLAEREGWAQAPRQWLARARLASALAALLALVAGGGMAWGVLGDGSRSVNIVWALAGLLGVHVFSLMLWLVAMAAGPAAAPAGGLLGRAWLRLLGWLDRRPEATAPLAALTGLSGGGALARWGLGMLTHALWALALAAAALALLALLATRRYGFAWETTILPADVFVAFVDLLGRLPAALGFSVPDAATVVASGEAAGAGEAGRRAWSSWLLGCLLVYGLLPRLLLLAACAGLWARARARLRLDLSLPGYARLRTRLLPEAERLGVRDPAPAAAGRSGGRPHPLQGEHALAVAIELGEDLAWPLPGWAQRDTARVDGREQRRACLRRCEQHPPSRLLAVVDARVTPDRGSLVLLAELSARAVETRVWVREEGADALRPSRRSAWEAALAEQGFDRAALCPDGESALAWLEGEANGG</sequence>
<evidence type="ECO:0000313" key="3">
    <source>
        <dbReference type="Proteomes" id="UP000295129"/>
    </source>
</evidence>
<name>A0A4R6DLE9_9RHOO</name>
<dbReference type="Proteomes" id="UP000295129">
    <property type="component" value="Unassembled WGS sequence"/>
</dbReference>
<proteinExistence type="predicted"/>
<keyword evidence="3" id="KW-1185">Reference proteome</keyword>
<keyword evidence="1" id="KW-0472">Membrane</keyword>
<feature type="transmembrane region" description="Helical" evidence="1">
    <location>
        <begin position="79"/>
        <end position="100"/>
    </location>
</feature>
<feature type="transmembrane region" description="Helical" evidence="1">
    <location>
        <begin position="188"/>
        <end position="206"/>
    </location>
</feature>
<dbReference type="Pfam" id="PF11067">
    <property type="entry name" value="DUF2868"/>
    <property type="match status" value="1"/>
</dbReference>
<protein>
    <submittedName>
        <fullName evidence="2">Uncharacterized protein DUF2868</fullName>
    </submittedName>
</protein>
<gene>
    <name evidence="2" type="ORF">C7389_12916</name>
</gene>
<feature type="transmembrane region" description="Helical" evidence="1">
    <location>
        <begin position="268"/>
        <end position="293"/>
    </location>
</feature>
<accession>A0A4R6DLE9</accession>
<evidence type="ECO:0000256" key="1">
    <source>
        <dbReference type="SAM" id="Phobius"/>
    </source>
</evidence>
<dbReference type="EMBL" id="SNVV01000029">
    <property type="protein sequence ID" value="TDN45563.1"/>
    <property type="molecule type" value="Genomic_DNA"/>
</dbReference>
<dbReference type="InterPro" id="IPR021296">
    <property type="entry name" value="DUF2868"/>
</dbReference>
<comment type="caution">
    <text evidence="2">The sequence shown here is derived from an EMBL/GenBank/DDBJ whole genome shotgun (WGS) entry which is preliminary data.</text>
</comment>
<dbReference type="RefSeq" id="WP_211168410.1">
    <property type="nucleotide sequence ID" value="NZ_SNVV01000029.1"/>
</dbReference>
<evidence type="ECO:0000313" key="2">
    <source>
        <dbReference type="EMBL" id="TDN45563.1"/>
    </source>
</evidence>
<organism evidence="2 3">
    <name type="scientific">Azoarcus indigens</name>
    <dbReference type="NCBI Taxonomy" id="29545"/>
    <lineage>
        <taxon>Bacteria</taxon>
        <taxon>Pseudomonadati</taxon>
        <taxon>Pseudomonadota</taxon>
        <taxon>Betaproteobacteria</taxon>
        <taxon>Rhodocyclales</taxon>
        <taxon>Zoogloeaceae</taxon>
        <taxon>Azoarcus</taxon>
    </lineage>
</organism>
<keyword evidence="1" id="KW-1133">Transmembrane helix</keyword>
<dbReference type="AlphaFoldDB" id="A0A4R6DLE9"/>